<proteinExistence type="predicted"/>
<dbReference type="AlphaFoldDB" id="A0A2D0AMT0"/>
<keyword evidence="2" id="KW-1185">Reference proteome</keyword>
<accession>A0A2D0AMT0</accession>
<sequence length="66" mass="7318">MWTSDRWKHPISVSTKPAAGQSAKAIDAIIANDNNTPRKCLGFKTPAETFRTLHFKCESTGVIICR</sequence>
<gene>
    <name evidence="1" type="ORF">CDQ91_14160</name>
</gene>
<protein>
    <submittedName>
        <fullName evidence="1">Uncharacterized protein</fullName>
    </submittedName>
</protein>
<evidence type="ECO:0000313" key="1">
    <source>
        <dbReference type="EMBL" id="OWQ95070.1"/>
    </source>
</evidence>
<reference evidence="1 2" key="1">
    <citation type="journal article" date="2002" name="Int. J. Syst. Evol. Microbiol.">
        <title>Sphingopyxis witflariensis sp. nov., isolated from activated sludge.</title>
        <authorList>
            <person name="Kampfer P."/>
            <person name="Witzenberger R."/>
            <person name="Denner E.B."/>
            <person name="Busse H.J."/>
            <person name="Neef A."/>
        </authorList>
    </citation>
    <scope>NUCLEOTIDE SEQUENCE [LARGE SCALE GENOMIC DNA]</scope>
    <source>
        <strain evidence="1 2">DSM 14551</strain>
    </source>
</reference>
<dbReference type="Proteomes" id="UP000197097">
    <property type="component" value="Unassembled WGS sequence"/>
</dbReference>
<evidence type="ECO:0000313" key="2">
    <source>
        <dbReference type="Proteomes" id="UP000197097"/>
    </source>
</evidence>
<organism evidence="1 2">
    <name type="scientific">Sphingopyxis witflariensis</name>
    <dbReference type="NCBI Taxonomy" id="173675"/>
    <lineage>
        <taxon>Bacteria</taxon>
        <taxon>Pseudomonadati</taxon>
        <taxon>Pseudomonadota</taxon>
        <taxon>Alphaproteobacteria</taxon>
        <taxon>Sphingomonadales</taxon>
        <taxon>Sphingomonadaceae</taxon>
        <taxon>Sphingopyxis</taxon>
    </lineage>
</organism>
<name>A0A2D0AMT0_9SPHN</name>
<dbReference type="EMBL" id="NISJ01000008">
    <property type="protein sequence ID" value="OWQ95070.1"/>
    <property type="molecule type" value="Genomic_DNA"/>
</dbReference>
<comment type="caution">
    <text evidence="1">The sequence shown here is derived from an EMBL/GenBank/DDBJ whole genome shotgun (WGS) entry which is preliminary data.</text>
</comment>